<dbReference type="PANTHER" id="PTHR35391:SF7">
    <property type="entry name" value="C2H2-TYPE DOMAIN-CONTAINING PROTEIN"/>
    <property type="match status" value="1"/>
</dbReference>
<evidence type="ECO:0000313" key="4">
    <source>
        <dbReference type="Proteomes" id="UP001287356"/>
    </source>
</evidence>
<dbReference type="Proteomes" id="UP001287356">
    <property type="component" value="Unassembled WGS sequence"/>
</dbReference>
<feature type="domain" description="Oxidoreductase acuF-like C2H2 type zinc-finger" evidence="2">
    <location>
        <begin position="222"/>
        <end position="249"/>
    </location>
</feature>
<protein>
    <recommendedName>
        <fullName evidence="2">Oxidoreductase acuF-like C2H2 type zinc-finger domain-containing protein</fullName>
    </recommendedName>
</protein>
<feature type="region of interest" description="Disordered" evidence="1">
    <location>
        <begin position="353"/>
        <end position="389"/>
    </location>
</feature>
<dbReference type="PANTHER" id="PTHR35391">
    <property type="entry name" value="C2H2-TYPE DOMAIN-CONTAINING PROTEIN-RELATED"/>
    <property type="match status" value="1"/>
</dbReference>
<name>A0AAE0JT14_9PEZI</name>
<comment type="caution">
    <text evidence="3">The sequence shown here is derived from an EMBL/GenBank/DDBJ whole genome shotgun (WGS) entry which is preliminary data.</text>
</comment>
<sequence length="439" mass="48955">MSGPLQKAGGPFAGLHPRKLRDEQTRFKVWSGNIGAHRTGTSSLDYRLRDASHIKNQVASLLRDLNGLLKDTAVIASGERSRLSPPPHATIRNPAPHDRYVSAKLTDTSYFKPFDVQHVYSKFEGIHPWRAERLGKAVSRKRQYLKYRQTHHEKLSFGLDEHGQPGQHNATIVISALDQPTIAVLEDDRSDAGVSQTSYATSMAAGSERLSVPPLPNEAQRGPFQCPFCFMMIVAEDRVAWKKHVYTDLQPYICLEKHCMTAEREFSRRHHWMDHVRQNHWKTYKCLLGCDSSFPSFSACRGHLDSAYASARAPGETEALVRLGEQSLDTDAGQSSQRHVGGHQEQLALFALPSSEPDSDMETDDSDDDGDSDKPNSGPDTAALKDTDVGDERKKIVAFYPTEAEKEAAAVPPSEPVLGRDGVYCHDYVRYYSICSSME</sequence>
<keyword evidence="4" id="KW-1185">Reference proteome</keyword>
<proteinExistence type="predicted"/>
<reference evidence="3" key="2">
    <citation type="submission" date="2023-06" db="EMBL/GenBank/DDBJ databases">
        <authorList>
            <consortium name="Lawrence Berkeley National Laboratory"/>
            <person name="Haridas S."/>
            <person name="Hensen N."/>
            <person name="Bonometti L."/>
            <person name="Westerberg I."/>
            <person name="Brannstrom I.O."/>
            <person name="Guillou S."/>
            <person name="Cros-Aarteil S."/>
            <person name="Calhoun S."/>
            <person name="Kuo A."/>
            <person name="Mondo S."/>
            <person name="Pangilinan J."/>
            <person name="Riley R."/>
            <person name="Labutti K."/>
            <person name="Andreopoulos B."/>
            <person name="Lipzen A."/>
            <person name="Chen C."/>
            <person name="Yanf M."/>
            <person name="Daum C."/>
            <person name="Ng V."/>
            <person name="Clum A."/>
            <person name="Steindorff A."/>
            <person name="Ohm R."/>
            <person name="Martin F."/>
            <person name="Silar P."/>
            <person name="Natvig D."/>
            <person name="Lalanne C."/>
            <person name="Gautier V."/>
            <person name="Ament-Velasquez S.L."/>
            <person name="Kruys A."/>
            <person name="Hutchinson M.I."/>
            <person name="Powell A.J."/>
            <person name="Barry K."/>
            <person name="Miller A.N."/>
            <person name="Grigoriev I.V."/>
            <person name="Debuchy R."/>
            <person name="Gladieux P."/>
            <person name="Thoren M.H."/>
            <person name="Johannesson H."/>
        </authorList>
    </citation>
    <scope>NUCLEOTIDE SEQUENCE</scope>
    <source>
        <strain evidence="3">CBS 958.72</strain>
    </source>
</reference>
<gene>
    <name evidence="3" type="ORF">B0T24DRAFT_652984</name>
</gene>
<organism evidence="3 4">
    <name type="scientific">Lasiosphaeria ovina</name>
    <dbReference type="NCBI Taxonomy" id="92902"/>
    <lineage>
        <taxon>Eukaryota</taxon>
        <taxon>Fungi</taxon>
        <taxon>Dikarya</taxon>
        <taxon>Ascomycota</taxon>
        <taxon>Pezizomycotina</taxon>
        <taxon>Sordariomycetes</taxon>
        <taxon>Sordariomycetidae</taxon>
        <taxon>Sordariales</taxon>
        <taxon>Lasiosphaeriaceae</taxon>
        <taxon>Lasiosphaeria</taxon>
    </lineage>
</organism>
<dbReference type="EMBL" id="JAULSN010000012">
    <property type="protein sequence ID" value="KAK3361288.1"/>
    <property type="molecule type" value="Genomic_DNA"/>
</dbReference>
<evidence type="ECO:0000313" key="3">
    <source>
        <dbReference type="EMBL" id="KAK3361288.1"/>
    </source>
</evidence>
<evidence type="ECO:0000256" key="1">
    <source>
        <dbReference type="SAM" id="MobiDB-lite"/>
    </source>
</evidence>
<accession>A0AAE0JT14</accession>
<dbReference type="Pfam" id="PF26082">
    <property type="entry name" value="zf-C2H2_AcuF"/>
    <property type="match status" value="1"/>
</dbReference>
<feature type="compositionally biased region" description="Acidic residues" evidence="1">
    <location>
        <begin position="357"/>
        <end position="371"/>
    </location>
</feature>
<dbReference type="AlphaFoldDB" id="A0AAE0JT14"/>
<reference evidence="3" key="1">
    <citation type="journal article" date="2023" name="Mol. Phylogenet. Evol.">
        <title>Genome-scale phylogeny and comparative genomics of the fungal order Sordariales.</title>
        <authorList>
            <person name="Hensen N."/>
            <person name="Bonometti L."/>
            <person name="Westerberg I."/>
            <person name="Brannstrom I.O."/>
            <person name="Guillou S."/>
            <person name="Cros-Aarteil S."/>
            <person name="Calhoun S."/>
            <person name="Haridas S."/>
            <person name="Kuo A."/>
            <person name="Mondo S."/>
            <person name="Pangilinan J."/>
            <person name="Riley R."/>
            <person name="LaButti K."/>
            <person name="Andreopoulos B."/>
            <person name="Lipzen A."/>
            <person name="Chen C."/>
            <person name="Yan M."/>
            <person name="Daum C."/>
            <person name="Ng V."/>
            <person name="Clum A."/>
            <person name="Steindorff A."/>
            <person name="Ohm R.A."/>
            <person name="Martin F."/>
            <person name="Silar P."/>
            <person name="Natvig D.O."/>
            <person name="Lalanne C."/>
            <person name="Gautier V."/>
            <person name="Ament-Velasquez S.L."/>
            <person name="Kruys A."/>
            <person name="Hutchinson M.I."/>
            <person name="Powell A.J."/>
            <person name="Barry K."/>
            <person name="Miller A.N."/>
            <person name="Grigoriev I.V."/>
            <person name="Debuchy R."/>
            <person name="Gladieux P."/>
            <person name="Hiltunen Thoren M."/>
            <person name="Johannesson H."/>
        </authorList>
    </citation>
    <scope>NUCLEOTIDE SEQUENCE</scope>
    <source>
        <strain evidence="3">CBS 958.72</strain>
    </source>
</reference>
<dbReference type="InterPro" id="IPR058925">
    <property type="entry name" value="zf-C2H2_AcuF"/>
</dbReference>
<evidence type="ECO:0000259" key="2">
    <source>
        <dbReference type="Pfam" id="PF26082"/>
    </source>
</evidence>